<comment type="similarity">
    <text evidence="1">Belongs to the ABC transporter superfamily.</text>
</comment>
<comment type="caution">
    <text evidence="6">The sequence shown here is derived from an EMBL/GenBank/DDBJ whole genome shotgun (WGS) entry which is preliminary data.</text>
</comment>
<protein>
    <submittedName>
        <fullName evidence="6">Iron(3+)-hydroxamate import ATP-binding protein FhuC</fullName>
        <ecNumber evidence="6">3.6.3.34</ecNumber>
    </submittedName>
</protein>
<dbReference type="Proteomes" id="UP000250006">
    <property type="component" value="Unassembled WGS sequence"/>
</dbReference>
<dbReference type="RefSeq" id="WP_111837203.1">
    <property type="nucleotide sequence ID" value="NZ_UAPQ01000010.1"/>
</dbReference>
<dbReference type="PANTHER" id="PTHR42734">
    <property type="entry name" value="METAL TRANSPORT SYSTEM ATP-BINDING PROTEIN TM_0124-RELATED"/>
    <property type="match status" value="1"/>
</dbReference>
<keyword evidence="3" id="KW-0547">Nucleotide-binding</keyword>
<dbReference type="PROSITE" id="PS50893">
    <property type="entry name" value="ABC_TRANSPORTER_2"/>
    <property type="match status" value="1"/>
</dbReference>
<gene>
    <name evidence="6" type="primary">fhuC_2</name>
    <name evidence="6" type="ORF">NCTC11535_02029</name>
</gene>
<accession>A0ABY1VQA7</accession>
<keyword evidence="7" id="KW-1185">Reference proteome</keyword>
<evidence type="ECO:0000256" key="4">
    <source>
        <dbReference type="ARBA" id="ARBA00022840"/>
    </source>
</evidence>
<sequence>MPTQSSTPHPLQVTGLSVAYQDRLALKRVDVHVPAGHTMAVIGPNGAGKSTLVKAAMELVPALTGQVSFFGTSLDAARRRVAYMPQAAEVDWDFPTTVRDVVTMGTYGRLGWFRRPGAREREAVDAALEAAGITDLAERQISHLSGGQKQRAFVARTLVQDPELYIMDEPFAGVDVASEKAITKVLTDLRAAGKTVVVVHHDLATVRSFCTWATILNQGELVACGPLEEAFTHDNLHRAYGLTQEALGSSHPEDQTHASLGAQS</sequence>
<dbReference type="EMBL" id="UAPQ01000010">
    <property type="protein sequence ID" value="SPT54315.1"/>
    <property type="molecule type" value="Genomic_DNA"/>
</dbReference>
<name>A0ABY1VQA7_9ACTO</name>
<dbReference type="InterPro" id="IPR017871">
    <property type="entry name" value="ABC_transporter-like_CS"/>
</dbReference>
<dbReference type="PROSITE" id="PS00211">
    <property type="entry name" value="ABC_TRANSPORTER_1"/>
    <property type="match status" value="1"/>
</dbReference>
<evidence type="ECO:0000256" key="3">
    <source>
        <dbReference type="ARBA" id="ARBA00022741"/>
    </source>
</evidence>
<dbReference type="Gene3D" id="3.40.50.300">
    <property type="entry name" value="P-loop containing nucleotide triphosphate hydrolases"/>
    <property type="match status" value="1"/>
</dbReference>
<feature type="domain" description="ABC transporter" evidence="5">
    <location>
        <begin position="11"/>
        <end position="243"/>
    </location>
</feature>
<dbReference type="SMART" id="SM00382">
    <property type="entry name" value="AAA"/>
    <property type="match status" value="1"/>
</dbReference>
<dbReference type="PANTHER" id="PTHR42734:SF5">
    <property type="entry name" value="IRON TRANSPORT SYSTEM ATP-BINDING PROTEIN HI_0361-RELATED"/>
    <property type="match status" value="1"/>
</dbReference>
<dbReference type="InterPro" id="IPR050153">
    <property type="entry name" value="Metal_Ion_Import_ABC"/>
</dbReference>
<dbReference type="CDD" id="cd03235">
    <property type="entry name" value="ABC_Metallic_Cations"/>
    <property type="match status" value="1"/>
</dbReference>
<evidence type="ECO:0000313" key="6">
    <source>
        <dbReference type="EMBL" id="SPT54315.1"/>
    </source>
</evidence>
<keyword evidence="6" id="KW-0378">Hydrolase</keyword>
<dbReference type="GO" id="GO:0016787">
    <property type="term" value="F:hydrolase activity"/>
    <property type="evidence" value="ECO:0007669"/>
    <property type="project" value="UniProtKB-KW"/>
</dbReference>
<proteinExistence type="inferred from homology"/>
<organism evidence="6 7">
    <name type="scientific">Actinomyces bovis</name>
    <dbReference type="NCBI Taxonomy" id="1658"/>
    <lineage>
        <taxon>Bacteria</taxon>
        <taxon>Bacillati</taxon>
        <taxon>Actinomycetota</taxon>
        <taxon>Actinomycetes</taxon>
        <taxon>Actinomycetales</taxon>
        <taxon>Actinomycetaceae</taxon>
        <taxon>Actinomyces</taxon>
    </lineage>
</organism>
<reference evidence="6 7" key="1">
    <citation type="submission" date="2018-06" db="EMBL/GenBank/DDBJ databases">
        <authorList>
            <consortium name="Pathogen Informatics"/>
            <person name="Doyle S."/>
        </authorList>
    </citation>
    <scope>NUCLEOTIDE SEQUENCE [LARGE SCALE GENOMIC DNA]</scope>
    <source>
        <strain evidence="6 7">NCTC11535</strain>
    </source>
</reference>
<keyword evidence="4 6" id="KW-0067">ATP-binding</keyword>
<evidence type="ECO:0000259" key="5">
    <source>
        <dbReference type="PROSITE" id="PS50893"/>
    </source>
</evidence>
<dbReference type="Pfam" id="PF00005">
    <property type="entry name" value="ABC_tran"/>
    <property type="match status" value="1"/>
</dbReference>
<evidence type="ECO:0000256" key="2">
    <source>
        <dbReference type="ARBA" id="ARBA00022448"/>
    </source>
</evidence>
<dbReference type="EC" id="3.6.3.34" evidence="6"/>
<evidence type="ECO:0000313" key="7">
    <source>
        <dbReference type="Proteomes" id="UP000250006"/>
    </source>
</evidence>
<dbReference type="InterPro" id="IPR003593">
    <property type="entry name" value="AAA+_ATPase"/>
</dbReference>
<dbReference type="InterPro" id="IPR027417">
    <property type="entry name" value="P-loop_NTPase"/>
</dbReference>
<dbReference type="InterPro" id="IPR003439">
    <property type="entry name" value="ABC_transporter-like_ATP-bd"/>
</dbReference>
<dbReference type="SUPFAM" id="SSF52540">
    <property type="entry name" value="P-loop containing nucleoside triphosphate hydrolases"/>
    <property type="match status" value="1"/>
</dbReference>
<dbReference type="GO" id="GO:0005524">
    <property type="term" value="F:ATP binding"/>
    <property type="evidence" value="ECO:0007669"/>
    <property type="project" value="UniProtKB-KW"/>
</dbReference>
<keyword evidence="2" id="KW-0813">Transport</keyword>
<evidence type="ECO:0000256" key="1">
    <source>
        <dbReference type="ARBA" id="ARBA00005417"/>
    </source>
</evidence>